<dbReference type="EMBL" id="KI635736">
    <property type="protein sequence ID" value="ETB61256.1"/>
    <property type="molecule type" value="Genomic_DNA"/>
</dbReference>
<sequence length="133" mass="15677">MMGLMISHMFNNDFFRIFPLFRVHPFGYNFSFPMYDDFSYVQNETTSLIPLDIRDKGKRCEIKIDCLEVVSASKRIKEKIDDYTTCYVQEESELYHIQAIPIPSNVRVKDIGVNLKGGVLRIYMPKKYEAFKK</sequence>
<proteinExistence type="predicted"/>
<dbReference type="InterPro" id="IPR008978">
    <property type="entry name" value="HSP20-like_chaperone"/>
</dbReference>
<organism evidence="1 2">
    <name type="scientific">Plasmodium yoelii 17X</name>
    <dbReference type="NCBI Taxonomy" id="1323249"/>
    <lineage>
        <taxon>Eukaryota</taxon>
        <taxon>Sar</taxon>
        <taxon>Alveolata</taxon>
        <taxon>Apicomplexa</taxon>
        <taxon>Aconoidasida</taxon>
        <taxon>Haemosporida</taxon>
        <taxon>Plasmodiidae</taxon>
        <taxon>Plasmodium</taxon>
        <taxon>Plasmodium (Vinckeia)</taxon>
    </lineage>
</organism>
<accession>V7PNS3</accession>
<protein>
    <recommendedName>
        <fullName evidence="3">SHSP domain-containing protein</fullName>
    </recommendedName>
</protein>
<evidence type="ECO:0008006" key="3">
    <source>
        <dbReference type="Google" id="ProtNLM"/>
    </source>
</evidence>
<evidence type="ECO:0000313" key="1">
    <source>
        <dbReference type="EMBL" id="ETB61256.1"/>
    </source>
</evidence>
<keyword evidence="2" id="KW-1185">Reference proteome</keyword>
<name>V7PNS3_PLAYE</name>
<dbReference type="SUPFAM" id="SSF49764">
    <property type="entry name" value="HSP20-like chaperones"/>
    <property type="match status" value="1"/>
</dbReference>
<gene>
    <name evidence="1" type="ORF">YYC_01188</name>
</gene>
<dbReference type="Proteomes" id="UP000018538">
    <property type="component" value="Unassembled WGS sequence"/>
</dbReference>
<dbReference type="OrthoDB" id="368720at2759"/>
<dbReference type="AlphaFoldDB" id="V7PNS3"/>
<reference evidence="1 2" key="1">
    <citation type="submission" date="2013-11" db="EMBL/GenBank/DDBJ databases">
        <title>The Genome Sequence of Plasmodium yoelii 17X.</title>
        <authorList>
            <consortium name="The Broad Institute Genomics Platform"/>
            <consortium name="The Broad Institute Genome Sequencing Center for Infectious Disease"/>
            <person name="Neafsey D."/>
            <person name="Adams J."/>
            <person name="Walker B."/>
            <person name="Young S.K."/>
            <person name="Zeng Q."/>
            <person name="Gargeya S."/>
            <person name="Fitzgerald M."/>
            <person name="Haas B."/>
            <person name="Abouelleil A."/>
            <person name="Alvarado L."/>
            <person name="Chapman S.B."/>
            <person name="Gainer-Dewar J."/>
            <person name="Goldberg J."/>
            <person name="Griggs A."/>
            <person name="Gujja S."/>
            <person name="Hansen M."/>
            <person name="Howarth C."/>
            <person name="Imamovic A."/>
            <person name="Ireland A."/>
            <person name="Larimer J."/>
            <person name="McCowan C."/>
            <person name="Murphy C."/>
            <person name="Pearson M."/>
            <person name="Poon T.W."/>
            <person name="Priest M."/>
            <person name="Roberts A."/>
            <person name="Saif S."/>
            <person name="Shea T."/>
            <person name="Sykes S."/>
            <person name="Wortman J."/>
            <person name="Nusbaum C."/>
            <person name="Birren B."/>
        </authorList>
    </citation>
    <scope>NUCLEOTIDE SEQUENCE [LARGE SCALE GENOMIC DNA]</scope>
    <source>
        <strain evidence="1 2">17X</strain>
    </source>
</reference>
<evidence type="ECO:0000313" key="2">
    <source>
        <dbReference type="Proteomes" id="UP000018538"/>
    </source>
</evidence>
<dbReference type="Gene3D" id="2.60.40.790">
    <property type="match status" value="1"/>
</dbReference>